<dbReference type="GO" id="GO:0003677">
    <property type="term" value="F:DNA binding"/>
    <property type="evidence" value="ECO:0007669"/>
    <property type="project" value="UniProtKB-KW"/>
</dbReference>
<dbReference type="PANTHER" id="PTHR38445">
    <property type="entry name" value="HTH-TYPE TRANSCRIPTIONAL REPRESSOR YTRA"/>
    <property type="match status" value="1"/>
</dbReference>
<evidence type="ECO:0000256" key="2">
    <source>
        <dbReference type="ARBA" id="ARBA00023125"/>
    </source>
</evidence>
<dbReference type="EMBL" id="LGSS01000010">
    <property type="protein sequence ID" value="KNF07962.1"/>
    <property type="molecule type" value="Genomic_DNA"/>
</dbReference>
<dbReference type="Gene3D" id="1.10.287.100">
    <property type="match status" value="1"/>
</dbReference>
<dbReference type="Gene3D" id="1.10.10.10">
    <property type="entry name" value="Winged helix-like DNA-binding domain superfamily/Winged helix DNA-binding domain"/>
    <property type="match status" value="1"/>
</dbReference>
<dbReference type="OrthoDB" id="362473at2"/>
<sequence length="122" mass="13963">MKPTLNTDKSIYVQIAENIENDILNENLKEDDQVPSTNQFANFYKINPATAAKGINILVDEEVIYKKRGIGMFVSKGAKEKILKKRQQIFFDETIPEILMEAKRLEITPSELVEAINKYKEG</sequence>
<evidence type="ECO:0000313" key="6">
    <source>
        <dbReference type="Proteomes" id="UP000037267"/>
    </source>
</evidence>
<dbReference type="InterPro" id="IPR036388">
    <property type="entry name" value="WH-like_DNA-bd_sf"/>
</dbReference>
<dbReference type="RefSeq" id="WP_050355614.1">
    <property type="nucleotide sequence ID" value="NZ_LGSS01000010.1"/>
</dbReference>
<dbReference type="Pfam" id="PF00392">
    <property type="entry name" value="GntR"/>
    <property type="match status" value="1"/>
</dbReference>
<feature type="domain" description="HTH gntR-type" evidence="4">
    <location>
        <begin position="9"/>
        <end position="77"/>
    </location>
</feature>
<keyword evidence="3" id="KW-0804">Transcription</keyword>
<dbReference type="Proteomes" id="UP000037267">
    <property type="component" value="Unassembled WGS sequence"/>
</dbReference>
<dbReference type="InterPro" id="IPR000524">
    <property type="entry name" value="Tscrpt_reg_HTH_GntR"/>
</dbReference>
<dbReference type="GO" id="GO:0003700">
    <property type="term" value="F:DNA-binding transcription factor activity"/>
    <property type="evidence" value="ECO:0007669"/>
    <property type="project" value="InterPro"/>
</dbReference>
<dbReference type="PROSITE" id="PS50949">
    <property type="entry name" value="HTH_GNTR"/>
    <property type="match status" value="1"/>
</dbReference>
<evidence type="ECO:0000256" key="1">
    <source>
        <dbReference type="ARBA" id="ARBA00023015"/>
    </source>
</evidence>
<reference evidence="6" key="1">
    <citation type="submission" date="2015-07" db="EMBL/GenBank/DDBJ databases">
        <title>Draft genome sequence of the purine-degrading Gottschalkia purinilyticum DSM 1384 (formerly Clostridium purinilyticum).</title>
        <authorList>
            <person name="Poehlein A."/>
            <person name="Schiel-Bengelsdorf B."/>
            <person name="Bengelsdorf F.R."/>
            <person name="Daniel R."/>
            <person name="Duerre P."/>
        </authorList>
    </citation>
    <scope>NUCLEOTIDE SEQUENCE [LARGE SCALE GENOMIC DNA]</scope>
    <source>
        <strain evidence="6">DSM 1384</strain>
    </source>
</reference>
<evidence type="ECO:0000259" key="4">
    <source>
        <dbReference type="PROSITE" id="PS50949"/>
    </source>
</evidence>
<dbReference type="InterPro" id="IPR036390">
    <property type="entry name" value="WH_DNA-bd_sf"/>
</dbReference>
<dbReference type="AlphaFoldDB" id="A0A0L0W951"/>
<accession>A0A0L0W951</accession>
<evidence type="ECO:0000256" key="3">
    <source>
        <dbReference type="ARBA" id="ARBA00023163"/>
    </source>
</evidence>
<protein>
    <submittedName>
        <fullName evidence="5">Putative transcriptional regulator</fullName>
    </submittedName>
</protein>
<evidence type="ECO:0000313" key="5">
    <source>
        <dbReference type="EMBL" id="KNF07962.1"/>
    </source>
</evidence>
<organism evidence="5 6">
    <name type="scientific">Gottschalkia purinilytica</name>
    <name type="common">Clostridium purinilyticum</name>
    <dbReference type="NCBI Taxonomy" id="1503"/>
    <lineage>
        <taxon>Bacteria</taxon>
        <taxon>Bacillati</taxon>
        <taxon>Bacillota</taxon>
        <taxon>Tissierellia</taxon>
        <taxon>Tissierellales</taxon>
        <taxon>Gottschalkiaceae</taxon>
        <taxon>Gottschalkia</taxon>
    </lineage>
</organism>
<gene>
    <name evidence="5" type="ORF">CLPU_10c00160</name>
</gene>
<dbReference type="SUPFAM" id="SSF46785">
    <property type="entry name" value="Winged helix' DNA-binding domain"/>
    <property type="match status" value="1"/>
</dbReference>
<keyword evidence="2" id="KW-0238">DNA-binding</keyword>
<dbReference type="PATRIC" id="fig|1503.3.peg.15"/>
<dbReference type="STRING" id="1503.CLPU_10c00160"/>
<keyword evidence="1" id="KW-0805">Transcription regulation</keyword>
<dbReference type="CDD" id="cd07377">
    <property type="entry name" value="WHTH_GntR"/>
    <property type="match status" value="1"/>
</dbReference>
<comment type="caution">
    <text evidence="5">The sequence shown here is derived from an EMBL/GenBank/DDBJ whole genome shotgun (WGS) entry which is preliminary data.</text>
</comment>
<keyword evidence="6" id="KW-1185">Reference proteome</keyword>
<name>A0A0L0W951_GOTPU</name>
<dbReference type="SMART" id="SM00345">
    <property type="entry name" value="HTH_GNTR"/>
    <property type="match status" value="1"/>
</dbReference>
<proteinExistence type="predicted"/>
<dbReference type="PANTHER" id="PTHR38445:SF10">
    <property type="entry name" value="GNTR-FAMILY TRANSCRIPTIONAL REGULATOR"/>
    <property type="match status" value="1"/>
</dbReference>